<reference evidence="1" key="1">
    <citation type="journal article" date="2020" name="mSystems">
        <title>Genome- and Community-Level Interaction Insights into Carbon Utilization and Element Cycling Functions of Hydrothermarchaeota in Hydrothermal Sediment.</title>
        <authorList>
            <person name="Zhou Z."/>
            <person name="Liu Y."/>
            <person name="Xu W."/>
            <person name="Pan J."/>
            <person name="Luo Z.H."/>
            <person name="Li M."/>
        </authorList>
    </citation>
    <scope>NUCLEOTIDE SEQUENCE [LARGE SCALE GENOMIC DNA]</scope>
    <source>
        <strain evidence="1">SpSt-143</strain>
    </source>
</reference>
<dbReference type="AlphaFoldDB" id="A0A7V2B0K2"/>
<organism evidence="1">
    <name type="scientific">Rhodothermus marinus</name>
    <name type="common">Rhodothermus obamensis</name>
    <dbReference type="NCBI Taxonomy" id="29549"/>
    <lineage>
        <taxon>Bacteria</taxon>
        <taxon>Pseudomonadati</taxon>
        <taxon>Rhodothermota</taxon>
        <taxon>Rhodothermia</taxon>
        <taxon>Rhodothermales</taxon>
        <taxon>Rhodothermaceae</taxon>
        <taxon>Rhodothermus</taxon>
    </lineage>
</organism>
<name>A0A7V2B0K2_RHOMR</name>
<evidence type="ECO:0008006" key="2">
    <source>
        <dbReference type="Google" id="ProtNLM"/>
    </source>
</evidence>
<gene>
    <name evidence="1" type="ORF">ENO59_06190</name>
</gene>
<sequence length="183" mass="20317">METLIRELIPHAPQWGLFVAPAIPEDRLKGALADYAHEASAAEVVALYDATWMGTGRDGAVFLRDRVIFQNTDLEPPQTVRYEDVVGVALRRRLLGGRRIELQVNRGRATFTLSMDFSGKPKAAPYVARFLHEAMLQASARAAAEPAETTDLAAVEAALDRLRQAGRLSMRDYQRLLEVLRSS</sequence>
<comment type="caution">
    <text evidence="1">The sequence shown here is derived from an EMBL/GenBank/DDBJ whole genome shotgun (WGS) entry which is preliminary data.</text>
</comment>
<proteinExistence type="predicted"/>
<protein>
    <recommendedName>
        <fullName evidence="2">YokE-like PH domain-containing protein</fullName>
    </recommendedName>
</protein>
<evidence type="ECO:0000313" key="1">
    <source>
        <dbReference type="EMBL" id="HER96092.1"/>
    </source>
</evidence>
<accession>A0A7V2B0K2</accession>
<dbReference type="EMBL" id="DSGB01000005">
    <property type="protein sequence ID" value="HER96092.1"/>
    <property type="molecule type" value="Genomic_DNA"/>
</dbReference>